<dbReference type="Pfam" id="PF24034">
    <property type="entry name" value="DUF7343"/>
    <property type="match status" value="1"/>
</dbReference>
<evidence type="ECO:0000313" key="3">
    <source>
        <dbReference type="EMBL" id="AEA47417.1"/>
    </source>
</evidence>
<dbReference type="InterPro" id="IPR055767">
    <property type="entry name" value="DUF7343"/>
</dbReference>
<proteinExistence type="predicted"/>
<dbReference type="InterPro" id="IPR036390">
    <property type="entry name" value="WH_DNA-bd_sf"/>
</dbReference>
<dbReference type="HOGENOM" id="CLU_062160_0_0_2"/>
<gene>
    <name evidence="3" type="ordered locus">Arcve_1413</name>
</gene>
<name>F2KNU0_ARCVS</name>
<dbReference type="Gene3D" id="2.60.40.1120">
    <property type="entry name" value="Carboxypeptidase-like, regulatory domain"/>
    <property type="match status" value="1"/>
</dbReference>
<feature type="domain" description="DUF7343" evidence="2">
    <location>
        <begin position="218"/>
        <end position="275"/>
    </location>
</feature>
<evidence type="ECO:0000313" key="4">
    <source>
        <dbReference type="Proteomes" id="UP000008136"/>
    </source>
</evidence>
<organism evidence="3 4">
    <name type="scientific">Archaeoglobus veneficus (strain DSM 11195 / SNP6)</name>
    <dbReference type="NCBI Taxonomy" id="693661"/>
    <lineage>
        <taxon>Archaea</taxon>
        <taxon>Methanobacteriati</taxon>
        <taxon>Methanobacteriota</taxon>
        <taxon>Archaeoglobi</taxon>
        <taxon>Archaeoglobales</taxon>
        <taxon>Archaeoglobaceae</taxon>
        <taxon>Archaeoglobus</taxon>
    </lineage>
</organism>
<feature type="transmembrane region" description="Helical" evidence="1">
    <location>
        <begin position="138"/>
        <end position="159"/>
    </location>
</feature>
<evidence type="ECO:0000259" key="2">
    <source>
        <dbReference type="Pfam" id="PF24034"/>
    </source>
</evidence>
<accession>F2KNU0</accession>
<dbReference type="eggNOG" id="arCOG00377">
    <property type="taxonomic scope" value="Archaea"/>
</dbReference>
<keyword evidence="4" id="KW-1185">Reference proteome</keyword>
<keyword evidence="1" id="KW-0812">Transmembrane</keyword>
<protein>
    <recommendedName>
        <fullName evidence="2">DUF7343 domain-containing protein</fullName>
    </recommendedName>
</protein>
<dbReference type="STRING" id="693661.Arcve_1413"/>
<keyword evidence="1" id="KW-0472">Membrane</keyword>
<dbReference type="Proteomes" id="UP000008136">
    <property type="component" value="Chromosome"/>
</dbReference>
<dbReference type="SUPFAM" id="SSF49464">
    <property type="entry name" value="Carboxypeptidase regulatory domain-like"/>
    <property type="match status" value="1"/>
</dbReference>
<sequence>MSIMMKLPSVHLLALALIVLCASLSPVEAATIHGVIYNWENLEPLPKAVVIVNTTPEQRLVTKDGTYSFNLSPGNYVIKAFYYRDGKLELYAEENVTITDDGDYIHDIILFPPLEFSVEEPEVEFPAVETSDHSSMDMVIAGIAAAAGTAGVVAAIWLLKRSRRRKEIEIETAGGQGEAVLEEVVRLGEADAEMTGIERAVDEVKGVKTEIKEELPDDLVEVIEVLRKEGGRLTQKELRKRLGYSEAKMSLIVADLERRGIIEKVKKGRGNIIFLREL</sequence>
<dbReference type="EMBL" id="CP002588">
    <property type="protein sequence ID" value="AEA47417.1"/>
    <property type="molecule type" value="Genomic_DNA"/>
</dbReference>
<dbReference type="InterPro" id="IPR008969">
    <property type="entry name" value="CarboxyPept-like_regulatory"/>
</dbReference>
<reference evidence="3 4" key="1">
    <citation type="submission" date="2011-03" db="EMBL/GenBank/DDBJ databases">
        <title>The complete genome of Archaeoglobus veneficus SNP6.</title>
        <authorList>
            <consortium name="US DOE Joint Genome Institute (JGI-PGF)"/>
            <person name="Lucas S."/>
            <person name="Copeland A."/>
            <person name="Lapidus A."/>
            <person name="Bruce D."/>
            <person name="Goodwin L."/>
            <person name="Pitluck S."/>
            <person name="Kyrpides N."/>
            <person name="Mavromatis K."/>
            <person name="Pagani I."/>
            <person name="Ivanova N."/>
            <person name="Mikhailova N."/>
            <person name="Lu M."/>
            <person name="Detter J.C."/>
            <person name="Tapia R."/>
            <person name="Han C."/>
            <person name="Land M."/>
            <person name="Hauser L."/>
            <person name="Markowitz V."/>
            <person name="Cheng J.-F."/>
            <person name="Hugenholtz P."/>
            <person name="Woyke T."/>
            <person name="Wu D."/>
            <person name="Spring S."/>
            <person name="Brambilla E."/>
            <person name="Klenk H.-P."/>
            <person name="Eisen J.A."/>
        </authorList>
    </citation>
    <scope>NUCLEOTIDE SEQUENCE [LARGE SCALE GENOMIC DNA]</scope>
    <source>
        <strain>SNP6</strain>
    </source>
</reference>
<dbReference type="AlphaFoldDB" id="F2KNU0"/>
<dbReference type="InterPro" id="IPR036388">
    <property type="entry name" value="WH-like_DNA-bd_sf"/>
</dbReference>
<keyword evidence="1" id="KW-1133">Transmembrane helix</keyword>
<dbReference type="KEGG" id="ave:Arcve_1413"/>
<evidence type="ECO:0000256" key="1">
    <source>
        <dbReference type="SAM" id="Phobius"/>
    </source>
</evidence>
<dbReference type="Gene3D" id="1.10.10.10">
    <property type="entry name" value="Winged helix-like DNA-binding domain superfamily/Winged helix DNA-binding domain"/>
    <property type="match status" value="1"/>
</dbReference>
<dbReference type="SUPFAM" id="SSF46785">
    <property type="entry name" value="Winged helix' DNA-binding domain"/>
    <property type="match status" value="1"/>
</dbReference>